<keyword evidence="3 5" id="KW-1133">Transmembrane helix</keyword>
<organism evidence="6">
    <name type="scientific">Streptomyces sp. NBC_00049</name>
    <dbReference type="NCBI Taxonomy" id="2903617"/>
    <lineage>
        <taxon>Bacteria</taxon>
        <taxon>Bacillati</taxon>
        <taxon>Actinomycetota</taxon>
        <taxon>Actinomycetes</taxon>
        <taxon>Kitasatosporales</taxon>
        <taxon>Streptomycetaceae</taxon>
        <taxon>Streptomyces</taxon>
    </lineage>
</organism>
<dbReference type="InterPro" id="IPR035952">
    <property type="entry name" value="Rhomboid-like_sf"/>
</dbReference>
<dbReference type="Gene3D" id="1.20.1540.10">
    <property type="entry name" value="Rhomboid-like"/>
    <property type="match status" value="1"/>
</dbReference>
<evidence type="ECO:0000256" key="3">
    <source>
        <dbReference type="ARBA" id="ARBA00022989"/>
    </source>
</evidence>
<name>A0AAU2JPV5_9ACTN</name>
<evidence type="ECO:0000256" key="5">
    <source>
        <dbReference type="SAM" id="Phobius"/>
    </source>
</evidence>
<evidence type="ECO:0000313" key="6">
    <source>
        <dbReference type="EMBL" id="WTU73559.1"/>
    </source>
</evidence>
<comment type="subcellular location">
    <subcellularLocation>
        <location evidence="1">Membrane</location>
        <topology evidence="1">Multi-pass membrane protein</topology>
    </subcellularLocation>
</comment>
<dbReference type="Pfam" id="PF20401">
    <property type="entry name" value="Rhomboid_2"/>
    <property type="match status" value="1"/>
</dbReference>
<keyword evidence="2 5" id="KW-0812">Transmembrane</keyword>
<dbReference type="InterPro" id="IPR046862">
    <property type="entry name" value="Rhomboid_2"/>
</dbReference>
<evidence type="ECO:0008006" key="7">
    <source>
        <dbReference type="Google" id="ProtNLM"/>
    </source>
</evidence>
<reference evidence="6" key="1">
    <citation type="submission" date="2022-10" db="EMBL/GenBank/DDBJ databases">
        <title>The complete genomes of actinobacterial strains from the NBC collection.</title>
        <authorList>
            <person name="Joergensen T.S."/>
            <person name="Alvarez Arevalo M."/>
            <person name="Sterndorff E.B."/>
            <person name="Faurdal D."/>
            <person name="Vuksanovic O."/>
            <person name="Mourched A.-S."/>
            <person name="Charusanti P."/>
            <person name="Shaw S."/>
            <person name="Blin K."/>
            <person name="Weber T."/>
        </authorList>
    </citation>
    <scope>NUCLEOTIDE SEQUENCE</scope>
    <source>
        <strain evidence="6">NBC_00049</strain>
    </source>
</reference>
<feature type="transmembrane region" description="Helical" evidence="5">
    <location>
        <begin position="83"/>
        <end position="105"/>
    </location>
</feature>
<proteinExistence type="predicted"/>
<evidence type="ECO:0000256" key="4">
    <source>
        <dbReference type="ARBA" id="ARBA00023136"/>
    </source>
</evidence>
<dbReference type="AlphaFoldDB" id="A0AAU2JPV5"/>
<gene>
    <name evidence="6" type="ORF">OG327_09530</name>
</gene>
<evidence type="ECO:0000256" key="2">
    <source>
        <dbReference type="ARBA" id="ARBA00022692"/>
    </source>
</evidence>
<protein>
    <recommendedName>
        <fullName evidence="7">Integral membrane protein</fullName>
    </recommendedName>
</protein>
<sequence length="202" mass="21150">MKSIPLGAVYAGGVQLGAHALERMKPVERERLLRDCSTNVDNLAAGRWETLLTSAFVVEEPMPLPYALLLVAVLGYAEYAYGAWWTAAVFLLGHAAATLLVYGALRRTTDPLTRGAVDVGTSYGFNAVLGALTSALPRGPVRTTARVALLALAAAPVVKRGRTFTDAGHLVALGVGVGVSLALDCLSGVKHQKITRIALSAA</sequence>
<evidence type="ECO:0000256" key="1">
    <source>
        <dbReference type="ARBA" id="ARBA00004141"/>
    </source>
</evidence>
<accession>A0AAU2JPV5</accession>
<dbReference type="SUPFAM" id="SSF144091">
    <property type="entry name" value="Rhomboid-like"/>
    <property type="match status" value="1"/>
</dbReference>
<keyword evidence="4 5" id="KW-0472">Membrane</keyword>
<dbReference type="GO" id="GO:0016020">
    <property type="term" value="C:membrane"/>
    <property type="evidence" value="ECO:0007669"/>
    <property type="project" value="UniProtKB-SubCell"/>
</dbReference>
<dbReference type="EMBL" id="CP108264">
    <property type="protein sequence ID" value="WTU73559.1"/>
    <property type="molecule type" value="Genomic_DNA"/>
</dbReference>